<feature type="transmembrane region" description="Helical" evidence="1">
    <location>
        <begin position="43"/>
        <end position="69"/>
    </location>
</feature>
<feature type="transmembrane region" description="Helical" evidence="1">
    <location>
        <begin position="745"/>
        <end position="762"/>
    </location>
</feature>
<accession>I7LI29</accession>
<dbReference type="AlphaFoldDB" id="I7LI29"/>
<name>I7LI29_9CLOT</name>
<sequence>MNRHKKEVTQGRSFTLINISVFFISLSLFMYEVLLTRLFSVILNYNFVFMVISFAILGNGLGGILIYKYLKANKISLGNLLLKYSFLFPLSIIFSILLMYFMPYFPVFVIYSLIGAIPFIFGGALISIIFKEKSNESGRLYFIDLLGGAIGSLLILKLMDRFGFITSLFITDMVSFAVPLFIYYYYSKKRILGFIMIMGIMFLITIQGSATKYIEKRFYSYYTNPNNVLNILKRTQSKPTGISFTKWDSISRTDVIETTDMNEKIIVTDGGAAAPIIKFNGNIKTIEYLKREVNYIPFYFGRNDKTLVIGSGGGKDVLFAKLGKSKKIDAVEINTSTIEAVNKFREFSGDIYNIDGVKIYNEDGRNFIKRSKEKYDNIYLSMVMTNAIENNKYALSENYIFTKEAFKKYFEHLETNGKLSVMVHSGMDLLKVVNTGISVLLDIGVKQEDVTDYFVIINGVVKDNPSHDGKIEMPLVIFKTLPFTELEISKLRRITNEQNRDIIHIKGSEFYIYKDLKEKKITFNALLNSIPFNSKPIKDDSPFFYNYSKFIPLEIVGLLITILSIWSFIKKKYLSNKEHYAISKYFIILGMAYMFVEISLIQKMVLFIGNPSLTFSIVLSTLLISSGIGSRLSELSLIKKLISKSSAYLIIIGSMIFTLQLNMKIIFRIAADFPINYKISITILSILPFGLFMGIPFPTGIRKLVGDTKNEILVPIMWGVNGLFSVIGSVLTIIIAMVFGFNATLFLGSALYILLFFINPLNNL</sequence>
<feature type="transmembrane region" description="Helical" evidence="1">
    <location>
        <begin position="550"/>
        <end position="569"/>
    </location>
</feature>
<keyword evidence="1" id="KW-0472">Membrane</keyword>
<keyword evidence="1" id="KW-0812">Transmembrane</keyword>
<keyword evidence="3" id="KW-1185">Reference proteome</keyword>
<reference evidence="2 3" key="1">
    <citation type="journal article" date="2011" name="J. Bacteriol.">
        <title>Draft genome sequence of Caloramator australicus strain RC3T, a thermoanaerobe from the Great Artesian Basin of Australia.</title>
        <authorList>
            <person name="Ogg C.D."/>
            <person name="Patel B.K.C."/>
        </authorList>
    </citation>
    <scope>NUCLEOTIDE SEQUENCE [LARGE SCALE GENOMIC DNA]</scope>
    <source>
        <strain evidence="2 3">RC3</strain>
    </source>
</reference>
<feature type="transmembrane region" description="Helical" evidence="1">
    <location>
        <begin position="679"/>
        <end position="700"/>
    </location>
</feature>
<feature type="transmembrane region" description="Helical" evidence="1">
    <location>
        <begin position="81"/>
        <end position="102"/>
    </location>
</feature>
<dbReference type="EMBL" id="CAKP01000128">
    <property type="protein sequence ID" value="CCJ34493.1"/>
    <property type="molecule type" value="Genomic_DNA"/>
</dbReference>
<gene>
    <name evidence="2" type="ORF">CAAU_2410</name>
</gene>
<feature type="transmembrane region" description="Helical" evidence="1">
    <location>
        <begin position="108"/>
        <end position="128"/>
    </location>
</feature>
<organism evidence="2 3">
    <name type="scientific">Caloramator australicus RC3</name>
    <dbReference type="NCBI Taxonomy" id="857293"/>
    <lineage>
        <taxon>Bacteria</taxon>
        <taxon>Bacillati</taxon>
        <taxon>Bacillota</taxon>
        <taxon>Clostridia</taxon>
        <taxon>Eubacteriales</taxon>
        <taxon>Clostridiaceae</taxon>
        <taxon>Caloramator</taxon>
    </lineage>
</organism>
<feature type="transmembrane region" description="Helical" evidence="1">
    <location>
        <begin position="191"/>
        <end position="210"/>
    </location>
</feature>
<dbReference type="SUPFAM" id="SSF53335">
    <property type="entry name" value="S-adenosyl-L-methionine-dependent methyltransferases"/>
    <property type="match status" value="1"/>
</dbReference>
<feature type="transmembrane region" description="Helical" evidence="1">
    <location>
        <begin position="645"/>
        <end position="667"/>
    </location>
</feature>
<keyword evidence="1" id="KW-1133">Transmembrane helix</keyword>
<evidence type="ECO:0000256" key="1">
    <source>
        <dbReference type="SAM" id="Phobius"/>
    </source>
</evidence>
<dbReference type="OrthoDB" id="127145at2"/>
<dbReference type="Pfam" id="PF01564">
    <property type="entry name" value="Spermine_synth"/>
    <property type="match status" value="1"/>
</dbReference>
<dbReference type="eggNOG" id="COG0421">
    <property type="taxonomic scope" value="Bacteria"/>
</dbReference>
<feature type="transmembrane region" description="Helical" evidence="1">
    <location>
        <begin position="712"/>
        <end position="739"/>
    </location>
</feature>
<evidence type="ECO:0000313" key="3">
    <source>
        <dbReference type="Proteomes" id="UP000007652"/>
    </source>
</evidence>
<feature type="transmembrane region" description="Helical" evidence="1">
    <location>
        <begin position="162"/>
        <end position="184"/>
    </location>
</feature>
<protein>
    <submittedName>
        <fullName evidence="2">Mll2627 protein</fullName>
    </submittedName>
</protein>
<proteinExistence type="predicted"/>
<feature type="transmembrane region" description="Helical" evidence="1">
    <location>
        <begin position="12"/>
        <end position="31"/>
    </location>
</feature>
<feature type="transmembrane region" description="Helical" evidence="1">
    <location>
        <begin position="140"/>
        <end position="156"/>
    </location>
</feature>
<dbReference type="Proteomes" id="UP000007652">
    <property type="component" value="Unassembled WGS sequence"/>
</dbReference>
<dbReference type="CDD" id="cd02440">
    <property type="entry name" value="AdoMet_MTases"/>
    <property type="match status" value="1"/>
</dbReference>
<dbReference type="RefSeq" id="WP_008909741.1">
    <property type="nucleotide sequence ID" value="NZ_CAKP01000128.1"/>
</dbReference>
<dbReference type="Gene3D" id="3.40.50.150">
    <property type="entry name" value="Vaccinia Virus protein VP39"/>
    <property type="match status" value="1"/>
</dbReference>
<feature type="transmembrane region" description="Helical" evidence="1">
    <location>
        <begin position="581"/>
        <end position="601"/>
    </location>
</feature>
<feature type="transmembrane region" description="Helical" evidence="1">
    <location>
        <begin position="613"/>
        <end position="633"/>
    </location>
</feature>
<dbReference type="STRING" id="857293.CAAU_2410"/>
<evidence type="ECO:0000313" key="2">
    <source>
        <dbReference type="EMBL" id="CCJ34493.1"/>
    </source>
</evidence>
<dbReference type="InterPro" id="IPR029063">
    <property type="entry name" value="SAM-dependent_MTases_sf"/>
</dbReference>
<comment type="caution">
    <text evidence="2">The sequence shown here is derived from an EMBL/GenBank/DDBJ whole genome shotgun (WGS) entry which is preliminary data.</text>
</comment>